<evidence type="ECO:0000256" key="1">
    <source>
        <dbReference type="SAM" id="MobiDB-lite"/>
    </source>
</evidence>
<proteinExistence type="predicted"/>
<evidence type="ECO:0000313" key="3">
    <source>
        <dbReference type="Proteomes" id="UP000477849"/>
    </source>
</evidence>
<protein>
    <submittedName>
        <fullName evidence="2">Uncharacterized protein</fullName>
    </submittedName>
</protein>
<sequence length="57" mass="6461">MRQQTKPFIVERKPTRKPKPDALKPSIWGKLDTDIAQGLQDQRNMERAAVTGGDDRA</sequence>
<feature type="region of interest" description="Disordered" evidence="1">
    <location>
        <begin position="1"/>
        <end position="26"/>
    </location>
</feature>
<organism evidence="2 3">
    <name type="scientific">Rhizobium daejeonense</name>
    <dbReference type="NCBI Taxonomy" id="240521"/>
    <lineage>
        <taxon>Bacteria</taxon>
        <taxon>Pseudomonadati</taxon>
        <taxon>Pseudomonadota</taxon>
        <taxon>Alphaproteobacteria</taxon>
        <taxon>Hyphomicrobiales</taxon>
        <taxon>Rhizobiaceae</taxon>
        <taxon>Rhizobium/Agrobacterium group</taxon>
        <taxon>Rhizobium</taxon>
    </lineage>
</organism>
<dbReference type="Proteomes" id="UP000477849">
    <property type="component" value="Unassembled WGS sequence"/>
</dbReference>
<gene>
    <name evidence="2" type="ORF">G6N76_20610</name>
</gene>
<keyword evidence="3" id="KW-1185">Reference proteome</keyword>
<name>A0A6M1S4T6_9HYPH</name>
<reference evidence="2 3" key="1">
    <citation type="submission" date="2020-02" db="EMBL/GenBank/DDBJ databases">
        <title>Genome sequence of the type strain CCBAU10050 of Rhizobium daejeonense.</title>
        <authorList>
            <person name="Gao J."/>
            <person name="Sun J."/>
        </authorList>
    </citation>
    <scope>NUCLEOTIDE SEQUENCE [LARGE SCALE GENOMIC DNA]</scope>
    <source>
        <strain evidence="2 3">CCBAU10050</strain>
    </source>
</reference>
<dbReference type="RefSeq" id="WP_164490830.1">
    <property type="nucleotide sequence ID" value="NZ_CP048424.1"/>
</dbReference>
<dbReference type="AlphaFoldDB" id="A0A6M1S4T6"/>
<feature type="compositionally biased region" description="Basic and acidic residues" evidence="1">
    <location>
        <begin position="9"/>
        <end position="22"/>
    </location>
</feature>
<accession>A0A6M1S4T6</accession>
<evidence type="ECO:0000313" key="2">
    <source>
        <dbReference type="EMBL" id="NGO66065.1"/>
    </source>
</evidence>
<dbReference type="EMBL" id="JAAKZH010000008">
    <property type="protein sequence ID" value="NGO66065.1"/>
    <property type="molecule type" value="Genomic_DNA"/>
</dbReference>
<comment type="caution">
    <text evidence="2">The sequence shown here is derived from an EMBL/GenBank/DDBJ whole genome shotgun (WGS) entry which is preliminary data.</text>
</comment>